<protein>
    <submittedName>
        <fullName evidence="1">Uncharacterized protein</fullName>
    </submittedName>
</protein>
<accession>A0A392VP40</accession>
<evidence type="ECO:0000313" key="2">
    <source>
        <dbReference type="Proteomes" id="UP000265520"/>
    </source>
</evidence>
<proteinExistence type="predicted"/>
<name>A0A392VP40_9FABA</name>
<sequence length="34" mass="3390">MHNSACPGALRSTVGALRSFAGMASGLCALRSPV</sequence>
<dbReference type="Proteomes" id="UP000265520">
    <property type="component" value="Unassembled WGS sequence"/>
</dbReference>
<evidence type="ECO:0000313" key="1">
    <source>
        <dbReference type="EMBL" id="MCI89212.1"/>
    </source>
</evidence>
<feature type="non-terminal residue" evidence="1">
    <location>
        <position position="34"/>
    </location>
</feature>
<reference evidence="1 2" key="1">
    <citation type="journal article" date="2018" name="Front. Plant Sci.">
        <title>Red Clover (Trifolium pratense) and Zigzag Clover (T. medium) - A Picture of Genomic Similarities and Differences.</title>
        <authorList>
            <person name="Dluhosova J."/>
            <person name="Istvanek J."/>
            <person name="Nedelnik J."/>
            <person name="Repkova J."/>
        </authorList>
    </citation>
    <scope>NUCLEOTIDE SEQUENCE [LARGE SCALE GENOMIC DNA]</scope>
    <source>
        <strain evidence="2">cv. 10/8</strain>
        <tissue evidence="1">Leaf</tissue>
    </source>
</reference>
<dbReference type="EMBL" id="LXQA011214040">
    <property type="protein sequence ID" value="MCI89212.1"/>
    <property type="molecule type" value="Genomic_DNA"/>
</dbReference>
<organism evidence="1 2">
    <name type="scientific">Trifolium medium</name>
    <dbReference type="NCBI Taxonomy" id="97028"/>
    <lineage>
        <taxon>Eukaryota</taxon>
        <taxon>Viridiplantae</taxon>
        <taxon>Streptophyta</taxon>
        <taxon>Embryophyta</taxon>
        <taxon>Tracheophyta</taxon>
        <taxon>Spermatophyta</taxon>
        <taxon>Magnoliopsida</taxon>
        <taxon>eudicotyledons</taxon>
        <taxon>Gunneridae</taxon>
        <taxon>Pentapetalae</taxon>
        <taxon>rosids</taxon>
        <taxon>fabids</taxon>
        <taxon>Fabales</taxon>
        <taxon>Fabaceae</taxon>
        <taxon>Papilionoideae</taxon>
        <taxon>50 kb inversion clade</taxon>
        <taxon>NPAAA clade</taxon>
        <taxon>Hologalegina</taxon>
        <taxon>IRL clade</taxon>
        <taxon>Trifolieae</taxon>
        <taxon>Trifolium</taxon>
    </lineage>
</organism>
<comment type="caution">
    <text evidence="1">The sequence shown here is derived from an EMBL/GenBank/DDBJ whole genome shotgun (WGS) entry which is preliminary data.</text>
</comment>
<keyword evidence="2" id="KW-1185">Reference proteome</keyword>
<dbReference type="AlphaFoldDB" id="A0A392VP40"/>